<keyword evidence="3" id="KW-1185">Reference proteome</keyword>
<evidence type="ECO:0000256" key="1">
    <source>
        <dbReference type="SAM" id="Phobius"/>
    </source>
</evidence>
<dbReference type="InterPro" id="IPR019681">
    <property type="entry name" value="DUF2530"/>
</dbReference>
<evidence type="ECO:0000313" key="3">
    <source>
        <dbReference type="Proteomes" id="UP001056535"/>
    </source>
</evidence>
<proteinExistence type="predicted"/>
<reference evidence="2" key="1">
    <citation type="submission" date="2022-06" db="EMBL/GenBank/DDBJ databases">
        <title>Ornithinimicrobium JY.X270.</title>
        <authorList>
            <person name="Huang Y."/>
        </authorList>
    </citation>
    <scope>NUCLEOTIDE SEQUENCE</scope>
    <source>
        <strain evidence="2">JY.X270</strain>
    </source>
</reference>
<feature type="transmembrane region" description="Helical" evidence="1">
    <location>
        <begin position="60"/>
        <end position="79"/>
    </location>
</feature>
<protein>
    <submittedName>
        <fullName evidence="2">DUF2530 domain-containing protein</fullName>
    </submittedName>
</protein>
<evidence type="ECO:0000313" key="2">
    <source>
        <dbReference type="EMBL" id="USQ76776.1"/>
    </source>
</evidence>
<accession>A0ABY4YJR6</accession>
<gene>
    <name evidence="2" type="ORF">NF557_02265</name>
</gene>
<name>A0ABY4YJR6_9MICO</name>
<dbReference type="Pfam" id="PF10745">
    <property type="entry name" value="DUF2530"/>
    <property type="match status" value="1"/>
</dbReference>
<feature type="transmembrane region" description="Helical" evidence="1">
    <location>
        <begin position="32"/>
        <end position="53"/>
    </location>
</feature>
<organism evidence="2 3">
    <name type="scientific">Ornithinimicrobium cryptoxanthini</name>
    <dbReference type="NCBI Taxonomy" id="2934161"/>
    <lineage>
        <taxon>Bacteria</taxon>
        <taxon>Bacillati</taxon>
        <taxon>Actinomycetota</taxon>
        <taxon>Actinomycetes</taxon>
        <taxon>Micrococcales</taxon>
        <taxon>Ornithinimicrobiaceae</taxon>
        <taxon>Ornithinimicrobium</taxon>
    </lineage>
</organism>
<dbReference type="RefSeq" id="WP_252621479.1">
    <property type="nucleotide sequence ID" value="NZ_CP099490.1"/>
</dbReference>
<keyword evidence="1" id="KW-0472">Membrane</keyword>
<keyword evidence="1" id="KW-1133">Transmembrane helix</keyword>
<sequence length="89" mass="9500">MSQPPGTEGPHRPESAPPEIVPPVATLRTLRVVHWGILAWAVALVLVLVLPSLREGDRSWWVWVPVAGIGLGVVGHVYLARGRGNAADA</sequence>
<dbReference type="Proteomes" id="UP001056535">
    <property type="component" value="Chromosome"/>
</dbReference>
<keyword evidence="1" id="KW-0812">Transmembrane</keyword>
<dbReference type="EMBL" id="CP099490">
    <property type="protein sequence ID" value="USQ76776.1"/>
    <property type="molecule type" value="Genomic_DNA"/>
</dbReference>